<dbReference type="Proteomes" id="UP000326939">
    <property type="component" value="Chromosome 16"/>
</dbReference>
<dbReference type="InterPro" id="IPR050481">
    <property type="entry name" value="UDP-glycosyltransf_plant"/>
</dbReference>
<gene>
    <name evidence="2" type="ORF">DKX38_023412</name>
</gene>
<comment type="similarity">
    <text evidence="1">Belongs to the UDP-glycosyltransferase family.</text>
</comment>
<reference evidence="3" key="1">
    <citation type="journal article" date="2019" name="Gigascience">
        <title>De novo genome assembly of the endangered Acer yangbiense, a plant species with extremely small populations endemic to Yunnan Province, China.</title>
        <authorList>
            <person name="Yang J."/>
            <person name="Wariss H.M."/>
            <person name="Tao L."/>
            <person name="Zhang R."/>
            <person name="Yun Q."/>
            <person name="Hollingsworth P."/>
            <person name="Dao Z."/>
            <person name="Luo G."/>
            <person name="Guo H."/>
            <person name="Ma Y."/>
            <person name="Sun W."/>
        </authorList>
    </citation>
    <scope>NUCLEOTIDE SEQUENCE [LARGE SCALE GENOMIC DNA]</scope>
    <source>
        <strain evidence="3">cv. br00</strain>
    </source>
</reference>
<name>A0A5N5JP74_9ROSI</name>
<sequence length="316" mass="34309">MKKKQLVFVPTPGVGHLVPAVQLAKTILERDDSFLITMLAISNPFAGSMSKHTESLASMHPEIRFIEIPEAITAPPSAACPASSFTSYINGHKTLVRDAIVKLVMAANPAPIASVVVDMFCTAFIDVARELGVPSHVFFTSGAAFLAMVLYLSDREDRGEPKFSPTDPDYTIPCFSNPVPYRVLPLLHSDVDYEAFANHGRKFKGSNGIIVNTFSEAESHAVSALLARDDIPPVFNVGPLIDHKGKSVSGSDAVRRDEILKWLDDQPENSVVFLCFGSGGGFDEDQLRETAIGLEKSGHRVADFGFLIGHWLGNKV</sequence>
<evidence type="ECO:0000256" key="1">
    <source>
        <dbReference type="ARBA" id="ARBA00009995"/>
    </source>
</evidence>
<dbReference type="EMBL" id="VDCV01000016">
    <property type="protein sequence ID" value="KAB5519093.1"/>
    <property type="molecule type" value="Genomic_DNA"/>
</dbReference>
<dbReference type="AlphaFoldDB" id="A0A5N5JP74"/>
<accession>A0A5N5JP74</accession>
<comment type="caution">
    <text evidence="2">The sequence shown here is derived from an EMBL/GenBank/DDBJ whole genome shotgun (WGS) entry which is preliminary data.</text>
</comment>
<organism evidence="2 3">
    <name type="scientific">Salix brachista</name>
    <dbReference type="NCBI Taxonomy" id="2182728"/>
    <lineage>
        <taxon>Eukaryota</taxon>
        <taxon>Viridiplantae</taxon>
        <taxon>Streptophyta</taxon>
        <taxon>Embryophyta</taxon>
        <taxon>Tracheophyta</taxon>
        <taxon>Spermatophyta</taxon>
        <taxon>Magnoliopsida</taxon>
        <taxon>eudicotyledons</taxon>
        <taxon>Gunneridae</taxon>
        <taxon>Pentapetalae</taxon>
        <taxon>rosids</taxon>
        <taxon>fabids</taxon>
        <taxon>Malpighiales</taxon>
        <taxon>Salicaceae</taxon>
        <taxon>Saliceae</taxon>
        <taxon>Salix</taxon>
    </lineage>
</organism>
<proteinExistence type="inferred from homology"/>
<keyword evidence="3" id="KW-1185">Reference proteome</keyword>
<dbReference type="PANTHER" id="PTHR48048:SF45">
    <property type="entry name" value="GLYCOSYLTRANSFERASE"/>
    <property type="match status" value="1"/>
</dbReference>
<dbReference type="SUPFAM" id="SSF53756">
    <property type="entry name" value="UDP-Glycosyltransferase/glycogen phosphorylase"/>
    <property type="match status" value="1"/>
</dbReference>
<dbReference type="PANTHER" id="PTHR48048">
    <property type="entry name" value="GLYCOSYLTRANSFERASE"/>
    <property type="match status" value="1"/>
</dbReference>
<evidence type="ECO:0008006" key="4">
    <source>
        <dbReference type="Google" id="ProtNLM"/>
    </source>
</evidence>
<protein>
    <recommendedName>
        <fullName evidence="4">UDP-glycosyltransferases domain-containing protein</fullName>
    </recommendedName>
</protein>
<evidence type="ECO:0000313" key="3">
    <source>
        <dbReference type="Proteomes" id="UP000326939"/>
    </source>
</evidence>
<dbReference type="GO" id="GO:0035251">
    <property type="term" value="F:UDP-glucosyltransferase activity"/>
    <property type="evidence" value="ECO:0007669"/>
    <property type="project" value="InterPro"/>
</dbReference>
<dbReference type="Gene3D" id="3.40.50.2000">
    <property type="entry name" value="Glycogen Phosphorylase B"/>
    <property type="match status" value="2"/>
</dbReference>
<evidence type="ECO:0000313" key="2">
    <source>
        <dbReference type="EMBL" id="KAB5519093.1"/>
    </source>
</evidence>